<dbReference type="SUPFAM" id="SSF53850">
    <property type="entry name" value="Periplasmic binding protein-like II"/>
    <property type="match status" value="1"/>
</dbReference>
<feature type="domain" description="HTH lysR-type" evidence="5">
    <location>
        <begin position="1"/>
        <end position="58"/>
    </location>
</feature>
<keyword evidence="7" id="KW-1185">Reference proteome</keyword>
<dbReference type="InterPro" id="IPR036388">
    <property type="entry name" value="WH-like_DNA-bd_sf"/>
</dbReference>
<organism evidence="6 7">
    <name type="scientific">Gordonibacter massiliensis</name>
    <name type="common">ex Traore et al. 2017</name>
    <dbReference type="NCBI Taxonomy" id="1841863"/>
    <lineage>
        <taxon>Bacteria</taxon>
        <taxon>Bacillati</taxon>
        <taxon>Actinomycetota</taxon>
        <taxon>Coriobacteriia</taxon>
        <taxon>Eggerthellales</taxon>
        <taxon>Eggerthellaceae</taxon>
        <taxon>Gordonibacter</taxon>
    </lineage>
</organism>
<evidence type="ECO:0000313" key="6">
    <source>
        <dbReference type="EMBL" id="MBC2889521.1"/>
    </source>
</evidence>
<evidence type="ECO:0000259" key="5">
    <source>
        <dbReference type="PROSITE" id="PS50931"/>
    </source>
</evidence>
<dbReference type="Proteomes" id="UP000587396">
    <property type="component" value="Unassembled WGS sequence"/>
</dbReference>
<keyword evidence="4" id="KW-0804">Transcription</keyword>
<evidence type="ECO:0000256" key="1">
    <source>
        <dbReference type="ARBA" id="ARBA00009437"/>
    </source>
</evidence>
<dbReference type="RefSeq" id="WP_185905340.1">
    <property type="nucleotide sequence ID" value="NZ_JACMSE010000006.1"/>
</dbReference>
<name>A0A842JGA8_9ACTN</name>
<reference evidence="6 7" key="1">
    <citation type="submission" date="2020-08" db="EMBL/GenBank/DDBJ databases">
        <authorList>
            <person name="Liu C."/>
            <person name="Sun Q."/>
        </authorList>
    </citation>
    <scope>NUCLEOTIDE SEQUENCE [LARGE SCALE GENOMIC DNA]</scope>
    <source>
        <strain evidence="6 7">N22</strain>
    </source>
</reference>
<dbReference type="PANTHER" id="PTHR30346:SF28">
    <property type="entry name" value="HTH-TYPE TRANSCRIPTIONAL REGULATOR CYNR"/>
    <property type="match status" value="1"/>
</dbReference>
<keyword evidence="3" id="KW-0238">DNA-binding</keyword>
<comment type="caution">
    <text evidence="6">The sequence shown here is derived from an EMBL/GenBank/DDBJ whole genome shotgun (WGS) entry which is preliminary data.</text>
</comment>
<evidence type="ECO:0000256" key="4">
    <source>
        <dbReference type="ARBA" id="ARBA00023163"/>
    </source>
</evidence>
<dbReference type="Pfam" id="PF00126">
    <property type="entry name" value="HTH_1"/>
    <property type="match status" value="1"/>
</dbReference>
<dbReference type="InterPro" id="IPR000847">
    <property type="entry name" value="LysR_HTH_N"/>
</dbReference>
<gene>
    <name evidence="6" type="ORF">H7313_09205</name>
</gene>
<dbReference type="GO" id="GO:0003677">
    <property type="term" value="F:DNA binding"/>
    <property type="evidence" value="ECO:0007669"/>
    <property type="project" value="UniProtKB-KW"/>
</dbReference>
<dbReference type="GO" id="GO:0003700">
    <property type="term" value="F:DNA-binding transcription factor activity"/>
    <property type="evidence" value="ECO:0007669"/>
    <property type="project" value="InterPro"/>
</dbReference>
<protein>
    <submittedName>
        <fullName evidence="6">LysR family transcriptional regulator</fullName>
    </submittedName>
</protein>
<dbReference type="EMBL" id="JACMSE010000006">
    <property type="protein sequence ID" value="MBC2889521.1"/>
    <property type="molecule type" value="Genomic_DNA"/>
</dbReference>
<dbReference type="GO" id="GO:0032993">
    <property type="term" value="C:protein-DNA complex"/>
    <property type="evidence" value="ECO:0007669"/>
    <property type="project" value="TreeGrafter"/>
</dbReference>
<dbReference type="Gene3D" id="1.10.10.10">
    <property type="entry name" value="Winged helix-like DNA-binding domain superfamily/Winged helix DNA-binding domain"/>
    <property type="match status" value="1"/>
</dbReference>
<dbReference type="InterPro" id="IPR036390">
    <property type="entry name" value="WH_DNA-bd_sf"/>
</dbReference>
<dbReference type="CDD" id="cd08414">
    <property type="entry name" value="PBP2_LTTR_aromatics_like"/>
    <property type="match status" value="1"/>
</dbReference>
<accession>A0A842JGA8</accession>
<evidence type="ECO:0000256" key="2">
    <source>
        <dbReference type="ARBA" id="ARBA00023015"/>
    </source>
</evidence>
<dbReference type="Gene3D" id="3.40.190.10">
    <property type="entry name" value="Periplasmic binding protein-like II"/>
    <property type="match status" value="2"/>
</dbReference>
<comment type="similarity">
    <text evidence="1">Belongs to the LysR transcriptional regulatory family.</text>
</comment>
<dbReference type="InterPro" id="IPR005119">
    <property type="entry name" value="LysR_subst-bd"/>
</dbReference>
<dbReference type="PANTHER" id="PTHR30346">
    <property type="entry name" value="TRANSCRIPTIONAL DUAL REGULATOR HCAR-RELATED"/>
    <property type="match status" value="1"/>
</dbReference>
<proteinExistence type="inferred from homology"/>
<dbReference type="PROSITE" id="PS50931">
    <property type="entry name" value="HTH_LYSR"/>
    <property type="match status" value="1"/>
</dbReference>
<keyword evidence="2" id="KW-0805">Transcription regulation</keyword>
<evidence type="ECO:0000256" key="3">
    <source>
        <dbReference type="ARBA" id="ARBA00023125"/>
    </source>
</evidence>
<dbReference type="SUPFAM" id="SSF46785">
    <property type="entry name" value="Winged helix' DNA-binding domain"/>
    <property type="match status" value="1"/>
</dbReference>
<dbReference type="AlphaFoldDB" id="A0A842JGA8"/>
<sequence length="320" mass="36037">MRIETLYEFLLLTSNLNFTETAKSFFISQSVLSGHILSLEKELDARLFVRDRHSVRLTEAGRLFQQDAQRIVEDYEHALERLSQYAAGVSAVIRIGFLEGSYGSFLPLVCRAYRREHPDVDFHFRTMELANMQKALNENEIDVGLAIYSSGIQGTKYGYRCLFEDRYQLAVPVGHRLAGRDAVRFADLKGETVIVPPFNRSKNTLEQMHVKLRNAGALVRPSEDFVDVGAMMATLVASGSVAISLDHLRVFGNGNVTFIPLEGEDLDICAGPIWKKSKENDALVSFLDFLEQACRGFAKKDYLARSGADELPPLRLPKRR</sequence>
<evidence type="ECO:0000313" key="7">
    <source>
        <dbReference type="Proteomes" id="UP000587396"/>
    </source>
</evidence>
<dbReference type="Pfam" id="PF03466">
    <property type="entry name" value="LysR_substrate"/>
    <property type="match status" value="1"/>
</dbReference>